<dbReference type="PROSITE" id="PS00079">
    <property type="entry name" value="MULTICOPPER_OXIDASE1"/>
    <property type="match status" value="1"/>
</dbReference>
<keyword evidence="4" id="KW-0186">Copper</keyword>
<dbReference type="InterPro" id="IPR011707">
    <property type="entry name" value="Cu-oxidase-like_N"/>
</dbReference>
<dbReference type="InterPro" id="IPR033138">
    <property type="entry name" value="Cu_oxidase_CS"/>
</dbReference>
<dbReference type="Gene3D" id="2.60.40.420">
    <property type="entry name" value="Cupredoxins - blue copper proteins"/>
    <property type="match status" value="3"/>
</dbReference>
<dbReference type="CDD" id="cd13905">
    <property type="entry name" value="CuRO_3_tcLLC2_insect_like"/>
    <property type="match status" value="1"/>
</dbReference>
<evidence type="ECO:0000259" key="6">
    <source>
        <dbReference type="Pfam" id="PF07731"/>
    </source>
</evidence>
<evidence type="ECO:0000256" key="3">
    <source>
        <dbReference type="ARBA" id="ARBA00023002"/>
    </source>
</evidence>
<dbReference type="SUPFAM" id="SSF49503">
    <property type="entry name" value="Cupredoxins"/>
    <property type="match status" value="3"/>
</dbReference>
<feature type="domain" description="Plastocyanin-like" evidence="5">
    <location>
        <begin position="195"/>
        <end position="306"/>
    </location>
</feature>
<dbReference type="Pfam" id="PF00394">
    <property type="entry name" value="Cu-oxidase"/>
    <property type="match status" value="1"/>
</dbReference>
<dbReference type="PROSITE" id="PS00080">
    <property type="entry name" value="MULTICOPPER_OXIDASE2"/>
    <property type="match status" value="1"/>
</dbReference>
<dbReference type="GO" id="GO:0005886">
    <property type="term" value="C:plasma membrane"/>
    <property type="evidence" value="ECO:0007669"/>
    <property type="project" value="TreeGrafter"/>
</dbReference>
<evidence type="ECO:0000313" key="8">
    <source>
        <dbReference type="EMBL" id="EKC30651.1"/>
    </source>
</evidence>
<feature type="domain" description="Plastocyanin-like" evidence="7">
    <location>
        <begin position="43"/>
        <end position="148"/>
    </location>
</feature>
<dbReference type="InterPro" id="IPR002355">
    <property type="entry name" value="Cu_oxidase_Cu_BS"/>
</dbReference>
<dbReference type="InterPro" id="IPR045087">
    <property type="entry name" value="Cu-oxidase_fam"/>
</dbReference>
<comment type="similarity">
    <text evidence="1">Belongs to the multicopper oxidase family.</text>
</comment>
<dbReference type="GO" id="GO:0016491">
    <property type="term" value="F:oxidoreductase activity"/>
    <property type="evidence" value="ECO:0007669"/>
    <property type="project" value="UniProtKB-KW"/>
</dbReference>
<dbReference type="InterPro" id="IPR001117">
    <property type="entry name" value="Cu-oxidase_2nd"/>
</dbReference>
<dbReference type="Pfam" id="PF07731">
    <property type="entry name" value="Cu-oxidase_2"/>
    <property type="match status" value="1"/>
</dbReference>
<name>K1R9J5_MAGGI</name>
<protein>
    <submittedName>
        <fullName evidence="8">Laccase-4</fullName>
    </submittedName>
</protein>
<evidence type="ECO:0000256" key="4">
    <source>
        <dbReference type="ARBA" id="ARBA00023008"/>
    </source>
</evidence>
<dbReference type="GO" id="GO:0006826">
    <property type="term" value="P:iron ion transport"/>
    <property type="evidence" value="ECO:0007669"/>
    <property type="project" value="TreeGrafter"/>
</dbReference>
<dbReference type="InterPro" id="IPR008972">
    <property type="entry name" value="Cupredoxin"/>
</dbReference>
<dbReference type="EMBL" id="JH816276">
    <property type="protein sequence ID" value="EKC30651.1"/>
    <property type="molecule type" value="Genomic_DNA"/>
</dbReference>
<evidence type="ECO:0000259" key="5">
    <source>
        <dbReference type="Pfam" id="PF00394"/>
    </source>
</evidence>
<dbReference type="Pfam" id="PF07732">
    <property type="entry name" value="Cu-oxidase_3"/>
    <property type="match status" value="1"/>
</dbReference>
<dbReference type="PANTHER" id="PTHR11709:SF394">
    <property type="entry name" value="FI03373P-RELATED"/>
    <property type="match status" value="1"/>
</dbReference>
<dbReference type="CDD" id="cd13884">
    <property type="entry name" value="CuRO_2_tcLCC_insect_like"/>
    <property type="match status" value="1"/>
</dbReference>
<reference evidence="8" key="1">
    <citation type="journal article" date="2012" name="Nature">
        <title>The oyster genome reveals stress adaptation and complexity of shell formation.</title>
        <authorList>
            <person name="Zhang G."/>
            <person name="Fang X."/>
            <person name="Guo X."/>
            <person name="Li L."/>
            <person name="Luo R."/>
            <person name="Xu F."/>
            <person name="Yang P."/>
            <person name="Zhang L."/>
            <person name="Wang X."/>
            <person name="Qi H."/>
            <person name="Xiong Z."/>
            <person name="Que H."/>
            <person name="Xie Y."/>
            <person name="Holland P.W."/>
            <person name="Paps J."/>
            <person name="Zhu Y."/>
            <person name="Wu F."/>
            <person name="Chen Y."/>
            <person name="Wang J."/>
            <person name="Peng C."/>
            <person name="Meng J."/>
            <person name="Yang L."/>
            <person name="Liu J."/>
            <person name="Wen B."/>
            <person name="Zhang N."/>
            <person name="Huang Z."/>
            <person name="Zhu Q."/>
            <person name="Feng Y."/>
            <person name="Mount A."/>
            <person name="Hedgecock D."/>
            <person name="Xu Z."/>
            <person name="Liu Y."/>
            <person name="Domazet-Loso T."/>
            <person name="Du Y."/>
            <person name="Sun X."/>
            <person name="Zhang S."/>
            <person name="Liu B."/>
            <person name="Cheng P."/>
            <person name="Jiang X."/>
            <person name="Li J."/>
            <person name="Fan D."/>
            <person name="Wang W."/>
            <person name="Fu W."/>
            <person name="Wang T."/>
            <person name="Wang B."/>
            <person name="Zhang J."/>
            <person name="Peng Z."/>
            <person name="Li Y."/>
            <person name="Li N."/>
            <person name="Wang J."/>
            <person name="Chen M."/>
            <person name="He Y."/>
            <person name="Tan F."/>
            <person name="Song X."/>
            <person name="Zheng Q."/>
            <person name="Huang R."/>
            <person name="Yang H."/>
            <person name="Du X."/>
            <person name="Chen L."/>
            <person name="Yang M."/>
            <person name="Gaffney P.M."/>
            <person name="Wang S."/>
            <person name="Luo L."/>
            <person name="She Z."/>
            <person name="Ming Y."/>
            <person name="Huang W."/>
            <person name="Zhang S."/>
            <person name="Huang B."/>
            <person name="Zhang Y."/>
            <person name="Qu T."/>
            <person name="Ni P."/>
            <person name="Miao G."/>
            <person name="Wang J."/>
            <person name="Wang Q."/>
            <person name="Steinberg C.E."/>
            <person name="Wang H."/>
            <person name="Li N."/>
            <person name="Qian L."/>
            <person name="Zhang G."/>
            <person name="Li Y."/>
            <person name="Yang H."/>
            <person name="Liu X."/>
            <person name="Wang J."/>
            <person name="Yin Y."/>
            <person name="Wang J."/>
        </authorList>
    </citation>
    <scope>NUCLEOTIDE SEQUENCE [LARGE SCALE GENOMIC DNA]</scope>
    <source>
        <strain evidence="8">05x7-T-G4-1.051#20</strain>
    </source>
</reference>
<dbReference type="AlphaFoldDB" id="K1R9J5"/>
<proteinExistence type="inferred from homology"/>
<feature type="domain" description="Plastocyanin-like" evidence="6">
    <location>
        <begin position="406"/>
        <end position="564"/>
    </location>
</feature>
<dbReference type="FunFam" id="2.60.40.420:FF:000045">
    <property type="entry name" value="Laccase 2"/>
    <property type="match status" value="1"/>
</dbReference>
<dbReference type="CDD" id="cd13858">
    <property type="entry name" value="CuRO_1_tcLCC2_insect_like"/>
    <property type="match status" value="1"/>
</dbReference>
<dbReference type="InterPro" id="IPR011706">
    <property type="entry name" value="Cu-oxidase_C"/>
</dbReference>
<organism evidence="8">
    <name type="scientific">Magallana gigas</name>
    <name type="common">Pacific oyster</name>
    <name type="synonym">Crassostrea gigas</name>
    <dbReference type="NCBI Taxonomy" id="29159"/>
    <lineage>
        <taxon>Eukaryota</taxon>
        <taxon>Metazoa</taxon>
        <taxon>Spiralia</taxon>
        <taxon>Lophotrochozoa</taxon>
        <taxon>Mollusca</taxon>
        <taxon>Bivalvia</taxon>
        <taxon>Autobranchia</taxon>
        <taxon>Pteriomorphia</taxon>
        <taxon>Ostreida</taxon>
        <taxon>Ostreoidea</taxon>
        <taxon>Ostreidae</taxon>
        <taxon>Magallana</taxon>
    </lineage>
</organism>
<dbReference type="PANTHER" id="PTHR11709">
    <property type="entry name" value="MULTI-COPPER OXIDASE"/>
    <property type="match status" value="1"/>
</dbReference>
<keyword evidence="2" id="KW-0479">Metal-binding</keyword>
<evidence type="ECO:0000256" key="1">
    <source>
        <dbReference type="ARBA" id="ARBA00010609"/>
    </source>
</evidence>
<dbReference type="HOGENOM" id="CLU_006504_8_2_1"/>
<dbReference type="InParanoid" id="K1R9J5"/>
<gene>
    <name evidence="8" type="ORF">CGI_10014671</name>
</gene>
<dbReference type="GO" id="GO:0005507">
    <property type="term" value="F:copper ion binding"/>
    <property type="evidence" value="ECO:0007669"/>
    <property type="project" value="InterPro"/>
</dbReference>
<evidence type="ECO:0000259" key="7">
    <source>
        <dbReference type="Pfam" id="PF07732"/>
    </source>
</evidence>
<keyword evidence="3" id="KW-0560">Oxidoreductase</keyword>
<sequence>MIHERFSAVFVSNRHIYQYNVKNATMAKPIPNQDVITADGWETPRMVTVVNRSLPAPDIIVYEGQTVKVHVINKMHSDSVTIHWHGLHQHNTPYMDGVPFITQCPILPGQKFTYKFQAYPRGSFWYHSHSGSQRSNGLAGAFIVRKRERNPIQEHIMQVMEWNHDHDSLKQTLLHEHRVVENRSPISSSSSHDGMIFSNMVFHSALINGKGRFYYDQSTKHHNGAPLEIFNVRRGFTYRFRVLATGANFPFRISVDGHVLTVIESDGYSIQPIIVESFVINPGERFDFQLEAIRPVGNDFIREAILRYDGANDIEPTTQRGVCTEYDPCRVLNCPFSAFGFMKGIECIPFDHLKSDREDDPAPPYVPGRFQEHFLNFGFPGKHPSVNGNVFKMPGVSALTQAHKIDNQCSSMCEQDNECKCTFSLQIKHGNTVQLVLSNLGMGAGWFHPIHMHGHSFHVIKMGYGTFNEKYGFLVKQNRDIDCSGGKTRSNDYSFCKNATWRNQSWLNGNIPGQELRYPPRKDTIIVPDGGYAVIRFKANNPGIWIIHCHIEIHSLQGMALLLNESFPFIPRTPKNFPKCSEFDATDVYLH</sequence>
<evidence type="ECO:0000256" key="2">
    <source>
        <dbReference type="ARBA" id="ARBA00022723"/>
    </source>
</evidence>
<accession>K1R9J5</accession>